<comment type="caution">
    <text evidence="1">The sequence shown here is derived from an EMBL/GenBank/DDBJ whole genome shotgun (WGS) entry which is preliminary data.</text>
</comment>
<name>A0A2R6S3B0_9APHY</name>
<protein>
    <submittedName>
        <fullName evidence="1">Uncharacterized protein</fullName>
    </submittedName>
</protein>
<accession>A0A2R6S3B0</accession>
<evidence type="ECO:0000313" key="2">
    <source>
        <dbReference type="Proteomes" id="UP000186601"/>
    </source>
</evidence>
<keyword evidence="2" id="KW-1185">Reference proteome</keyword>
<proteinExistence type="predicted"/>
<dbReference type="AlphaFoldDB" id="A0A2R6S3B0"/>
<dbReference type="Proteomes" id="UP000186601">
    <property type="component" value="Unassembled WGS sequence"/>
</dbReference>
<reference evidence="1 2" key="1">
    <citation type="submission" date="2018-02" db="EMBL/GenBank/DDBJ databases">
        <title>Genome sequence of the basidiomycete white-rot fungus Phlebia centrifuga.</title>
        <authorList>
            <person name="Granchi Z."/>
            <person name="Peng M."/>
            <person name="de Vries R.P."/>
            <person name="Hilden K."/>
            <person name="Makela M.R."/>
            <person name="Grigoriev I."/>
            <person name="Riley R."/>
        </authorList>
    </citation>
    <scope>NUCLEOTIDE SEQUENCE [LARGE SCALE GENOMIC DNA]</scope>
    <source>
        <strain evidence="1 2">FBCC195</strain>
    </source>
</reference>
<sequence length="50" mass="5617">MNPEEISPITGGHEDSLYRSHVKGLRQTGAAQIHSDSRKNCLEVHRNFAE</sequence>
<organism evidence="1 2">
    <name type="scientific">Hermanssonia centrifuga</name>
    <dbReference type="NCBI Taxonomy" id="98765"/>
    <lineage>
        <taxon>Eukaryota</taxon>
        <taxon>Fungi</taxon>
        <taxon>Dikarya</taxon>
        <taxon>Basidiomycota</taxon>
        <taxon>Agaricomycotina</taxon>
        <taxon>Agaricomycetes</taxon>
        <taxon>Polyporales</taxon>
        <taxon>Meruliaceae</taxon>
        <taxon>Hermanssonia</taxon>
    </lineage>
</organism>
<gene>
    <name evidence="1" type="ORF">PHLCEN_2v1393</name>
</gene>
<evidence type="ECO:0000313" key="1">
    <source>
        <dbReference type="EMBL" id="PSS36762.1"/>
    </source>
</evidence>
<dbReference type="EMBL" id="MLYV02000108">
    <property type="protein sequence ID" value="PSS36762.1"/>
    <property type="molecule type" value="Genomic_DNA"/>
</dbReference>